<keyword evidence="10" id="KW-1185">Reference proteome</keyword>
<dbReference type="InterPro" id="IPR003439">
    <property type="entry name" value="ABC_transporter-like_ATP-bd"/>
</dbReference>
<dbReference type="RefSeq" id="WP_343880211.1">
    <property type="nucleotide sequence ID" value="NZ_BAAAIJ010000047.1"/>
</dbReference>
<feature type="compositionally biased region" description="Gly residues" evidence="7">
    <location>
        <begin position="432"/>
        <end position="442"/>
    </location>
</feature>
<gene>
    <name evidence="9" type="ORF">ACFSFX_05660</name>
</gene>
<dbReference type="Proteomes" id="UP001597307">
    <property type="component" value="Unassembled WGS sequence"/>
</dbReference>
<keyword evidence="4 9" id="KW-0067">ATP-binding</keyword>
<dbReference type="CDD" id="cd03301">
    <property type="entry name" value="ABC_MalK_N"/>
    <property type="match status" value="1"/>
</dbReference>
<evidence type="ECO:0000256" key="5">
    <source>
        <dbReference type="ARBA" id="ARBA00022967"/>
    </source>
</evidence>
<dbReference type="Pfam" id="PF17912">
    <property type="entry name" value="OB_MalK"/>
    <property type="match status" value="1"/>
</dbReference>
<dbReference type="InterPro" id="IPR040582">
    <property type="entry name" value="OB_MalK-like"/>
</dbReference>
<dbReference type="GO" id="GO:0005524">
    <property type="term" value="F:ATP binding"/>
    <property type="evidence" value="ECO:0007669"/>
    <property type="project" value="UniProtKB-KW"/>
</dbReference>
<keyword evidence="2" id="KW-1003">Cell membrane</keyword>
<keyword evidence="6" id="KW-0472">Membrane</keyword>
<dbReference type="InterPro" id="IPR008995">
    <property type="entry name" value="Mo/tungstate-bd_C_term_dom"/>
</dbReference>
<proteinExistence type="predicted"/>
<feature type="domain" description="ABC transporter" evidence="8">
    <location>
        <begin position="4"/>
        <end position="237"/>
    </location>
</feature>
<dbReference type="InterPro" id="IPR027417">
    <property type="entry name" value="P-loop_NTPase"/>
</dbReference>
<dbReference type="NCBIfam" id="NF008653">
    <property type="entry name" value="PRK11650.1"/>
    <property type="match status" value="1"/>
</dbReference>
<evidence type="ECO:0000313" key="10">
    <source>
        <dbReference type="Proteomes" id="UP001597307"/>
    </source>
</evidence>
<dbReference type="InterPro" id="IPR015855">
    <property type="entry name" value="ABC_transpr_MalK-like"/>
</dbReference>
<dbReference type="Gene3D" id="2.40.50.100">
    <property type="match status" value="1"/>
</dbReference>
<organism evidence="9 10">
    <name type="scientific">Arthrobacter flavus</name>
    <dbReference type="NCBI Taxonomy" id="95172"/>
    <lineage>
        <taxon>Bacteria</taxon>
        <taxon>Bacillati</taxon>
        <taxon>Actinomycetota</taxon>
        <taxon>Actinomycetes</taxon>
        <taxon>Micrococcales</taxon>
        <taxon>Micrococcaceae</taxon>
        <taxon>Arthrobacter</taxon>
    </lineage>
</organism>
<feature type="region of interest" description="Disordered" evidence="7">
    <location>
        <begin position="397"/>
        <end position="442"/>
    </location>
</feature>
<dbReference type="InterPro" id="IPR003593">
    <property type="entry name" value="AAA+_ATPase"/>
</dbReference>
<dbReference type="SUPFAM" id="SSF52540">
    <property type="entry name" value="P-loop containing nucleoside triphosphate hydrolases"/>
    <property type="match status" value="1"/>
</dbReference>
<dbReference type="SUPFAM" id="SSF50331">
    <property type="entry name" value="MOP-like"/>
    <property type="match status" value="1"/>
</dbReference>
<dbReference type="PROSITE" id="PS00211">
    <property type="entry name" value="ABC_TRANSPORTER_1"/>
    <property type="match status" value="1"/>
</dbReference>
<evidence type="ECO:0000256" key="1">
    <source>
        <dbReference type="ARBA" id="ARBA00022448"/>
    </source>
</evidence>
<dbReference type="EMBL" id="JBHUGA010000011">
    <property type="protein sequence ID" value="MFD1846081.1"/>
    <property type="molecule type" value="Genomic_DNA"/>
</dbReference>
<dbReference type="PANTHER" id="PTHR43875">
    <property type="entry name" value="MALTODEXTRIN IMPORT ATP-BINDING PROTEIN MSMX"/>
    <property type="match status" value="1"/>
</dbReference>
<dbReference type="Gene3D" id="3.40.50.300">
    <property type="entry name" value="P-loop containing nucleotide triphosphate hydrolases"/>
    <property type="match status" value="1"/>
</dbReference>
<reference evidence="10" key="1">
    <citation type="journal article" date="2019" name="Int. J. Syst. Evol. Microbiol.">
        <title>The Global Catalogue of Microorganisms (GCM) 10K type strain sequencing project: providing services to taxonomists for standard genome sequencing and annotation.</title>
        <authorList>
            <consortium name="The Broad Institute Genomics Platform"/>
            <consortium name="The Broad Institute Genome Sequencing Center for Infectious Disease"/>
            <person name="Wu L."/>
            <person name="Ma J."/>
        </authorList>
    </citation>
    <scope>NUCLEOTIDE SEQUENCE [LARGE SCALE GENOMIC DNA]</scope>
    <source>
        <strain evidence="10">JCM 11496</strain>
    </source>
</reference>
<dbReference type="PANTHER" id="PTHR43875:SF15">
    <property type="entry name" value="TREHALOSE IMPORT ATP-BINDING PROTEIN SUGC"/>
    <property type="match status" value="1"/>
</dbReference>
<evidence type="ECO:0000256" key="2">
    <source>
        <dbReference type="ARBA" id="ARBA00022475"/>
    </source>
</evidence>
<feature type="compositionally biased region" description="Basic and acidic residues" evidence="7">
    <location>
        <begin position="400"/>
        <end position="417"/>
    </location>
</feature>
<accession>A0ABW4Q417</accession>
<dbReference type="SMART" id="SM00382">
    <property type="entry name" value="AAA"/>
    <property type="match status" value="1"/>
</dbReference>
<dbReference type="InterPro" id="IPR047641">
    <property type="entry name" value="ABC_transpr_MalK/UgpC-like"/>
</dbReference>
<evidence type="ECO:0000256" key="4">
    <source>
        <dbReference type="ARBA" id="ARBA00022840"/>
    </source>
</evidence>
<evidence type="ECO:0000256" key="7">
    <source>
        <dbReference type="SAM" id="MobiDB-lite"/>
    </source>
</evidence>
<evidence type="ECO:0000313" key="9">
    <source>
        <dbReference type="EMBL" id="MFD1846081.1"/>
    </source>
</evidence>
<evidence type="ECO:0000259" key="8">
    <source>
        <dbReference type="PROSITE" id="PS50893"/>
    </source>
</evidence>
<dbReference type="InterPro" id="IPR017871">
    <property type="entry name" value="ABC_transporter-like_CS"/>
</dbReference>
<dbReference type="PROSITE" id="PS50893">
    <property type="entry name" value="ABC_TRANSPORTER_2"/>
    <property type="match status" value="1"/>
</dbReference>
<comment type="caution">
    <text evidence="9">The sequence shown here is derived from an EMBL/GenBank/DDBJ whole genome shotgun (WGS) entry which is preliminary data.</text>
</comment>
<evidence type="ECO:0000256" key="3">
    <source>
        <dbReference type="ARBA" id="ARBA00022741"/>
    </source>
</evidence>
<dbReference type="Pfam" id="PF00005">
    <property type="entry name" value="ABC_tran"/>
    <property type="match status" value="1"/>
</dbReference>
<keyword evidence="1" id="KW-0813">Transport</keyword>
<evidence type="ECO:0000256" key="6">
    <source>
        <dbReference type="ARBA" id="ARBA00023136"/>
    </source>
</evidence>
<keyword evidence="3" id="KW-0547">Nucleotide-binding</keyword>
<sequence>MASITLNNLVKKYGDGFPAVNDISIDIADGEFIILVGPSGCGKSTLLRMIVGLEDITDGELLIDGERVNDKAPRDRNLAMVFQNYALYPHLTVYENIAFPLRLAKGKHSEEQVNKLVTEAAATLELTDHLQRKPANLSGGQRQRVAMGRAIVRQADAFLFDEPLSNLDAKLRGQMRSEISQMQRRLGVTSVYVTHDQTEAMTLGDRVAVLKMGELQQIASPRELYEQPRNLFVAGFIGSPSMNFIPATIENGKLQTVLGDLDVPAEKLAKVEGKKVVLVGVRPEFFEDAKLVEESKLPHGSIFTATLTHTEWLGNEQYGYINFNPDPEMRELLNNLAREMDADELRPQIVVTLDAASRIRGGREAEIWLDTRKLHLFDPESGENLTRDAEAGAALTAEAGEERAEEIATAQEADRAQGHGTSDAGDGSTDNGQGGGKHAAAS</sequence>
<name>A0ABW4Q417_9MICC</name>
<protein>
    <submittedName>
        <fullName evidence="9">ABC transporter ATP-binding protein</fullName>
    </submittedName>
</protein>
<keyword evidence="5" id="KW-1278">Translocase</keyword>